<gene>
    <name evidence="1" type="ORF">KEM09_14865</name>
</gene>
<evidence type="ECO:0000313" key="1">
    <source>
        <dbReference type="EMBL" id="MBS2212698.1"/>
    </source>
</evidence>
<proteinExistence type="predicted"/>
<accession>A0ABS5KCG7</accession>
<dbReference type="EMBL" id="JAGUCN010000017">
    <property type="protein sequence ID" value="MBS2212698.1"/>
    <property type="molecule type" value="Genomic_DNA"/>
</dbReference>
<organism evidence="1 2">
    <name type="scientific">Carboxylicivirga mesophila</name>
    <dbReference type="NCBI Taxonomy" id="1166478"/>
    <lineage>
        <taxon>Bacteria</taxon>
        <taxon>Pseudomonadati</taxon>
        <taxon>Bacteroidota</taxon>
        <taxon>Bacteroidia</taxon>
        <taxon>Marinilabiliales</taxon>
        <taxon>Marinilabiliaceae</taxon>
        <taxon>Carboxylicivirga</taxon>
    </lineage>
</organism>
<protein>
    <recommendedName>
        <fullName evidence="3">DUF4625 domain-containing protein</fullName>
    </recommendedName>
</protein>
<dbReference type="PROSITE" id="PS51257">
    <property type="entry name" value="PROKAR_LIPOPROTEIN"/>
    <property type="match status" value="1"/>
</dbReference>
<dbReference type="Proteomes" id="UP000721861">
    <property type="component" value="Unassembled WGS sequence"/>
</dbReference>
<name>A0ABS5KCG7_9BACT</name>
<evidence type="ECO:0008006" key="3">
    <source>
        <dbReference type="Google" id="ProtNLM"/>
    </source>
</evidence>
<evidence type="ECO:0000313" key="2">
    <source>
        <dbReference type="Proteomes" id="UP000721861"/>
    </source>
</evidence>
<reference evidence="1 2" key="1">
    <citation type="journal article" date="2014" name="Int. J. Syst. Evol. Microbiol.">
        <title>Carboxylicivirga gen. nov. in the family Marinilabiliaceae with two novel species, Carboxylicivirga mesophila sp. nov. and Carboxylicivirga taeanensis sp. nov., and reclassification of Cytophaga fermentans as Saccharicrinis fermentans gen. nov., comb. nov.</title>
        <authorList>
            <person name="Yang S.H."/>
            <person name="Seo H.S."/>
            <person name="Woo J.H."/>
            <person name="Oh H.M."/>
            <person name="Jang H."/>
            <person name="Lee J.H."/>
            <person name="Kim S.J."/>
            <person name="Kwon K.K."/>
        </authorList>
    </citation>
    <scope>NUCLEOTIDE SEQUENCE [LARGE SCALE GENOMIC DNA]</scope>
    <source>
        <strain evidence="1 2">JCM 18290</strain>
    </source>
</reference>
<keyword evidence="2" id="KW-1185">Reference proteome</keyword>
<comment type="caution">
    <text evidence="1">The sequence shown here is derived from an EMBL/GenBank/DDBJ whole genome shotgun (WGS) entry which is preliminary data.</text>
</comment>
<sequence length="148" mass="16244">MYKYILTFITVFLLQLTVSSCDEDAETPTLSRPNILLDESKSPIITETSAEVGCRVYTDGGSPIKEVGVLWQLKTTKSVLEMQFPELEGDAVKVIGEIEKTGVGAATALIEGFAVKDTAYIIRMYAINTDGQVGYSYPTRISNNLSDY</sequence>
<dbReference type="RefSeq" id="WP_212229479.1">
    <property type="nucleotide sequence ID" value="NZ_JAGUCN010000017.1"/>
</dbReference>